<dbReference type="RefSeq" id="WP_188412677.1">
    <property type="nucleotide sequence ID" value="NZ_BMDO01000001.1"/>
</dbReference>
<dbReference type="Gene3D" id="3.40.30.10">
    <property type="entry name" value="Glutaredoxin"/>
    <property type="match status" value="1"/>
</dbReference>
<dbReference type="SUPFAM" id="SSF52833">
    <property type="entry name" value="Thioredoxin-like"/>
    <property type="match status" value="1"/>
</dbReference>
<reference evidence="3" key="1">
    <citation type="journal article" date="2014" name="Int. J. Syst. Evol. Microbiol.">
        <title>Complete genome sequence of Corynebacterium casei LMG S-19264T (=DSM 44701T), isolated from a smear-ripened cheese.</title>
        <authorList>
            <consortium name="US DOE Joint Genome Institute (JGI-PGF)"/>
            <person name="Walter F."/>
            <person name="Albersmeier A."/>
            <person name="Kalinowski J."/>
            <person name="Ruckert C."/>
        </authorList>
    </citation>
    <scope>NUCLEOTIDE SEQUENCE</scope>
    <source>
        <strain evidence="3">CCM 8711</strain>
    </source>
</reference>
<dbReference type="PANTHER" id="PTHR43640">
    <property type="entry name" value="OS07G0260300 PROTEIN"/>
    <property type="match status" value="1"/>
</dbReference>
<comment type="caution">
    <text evidence="3">The sequence shown here is derived from an EMBL/GenBank/DDBJ whole genome shotgun (WGS) entry which is preliminary data.</text>
</comment>
<sequence>MKKLVLLMLIAVSSMAFKLADGGYKVGDTAADFKLKNVNGKTVSLADYKAAKGYIVVFTCNHCPYAKAYESRIMDLDKKYSAKGYPVIAISPNDPVAEPADSFEKMQELASKKGYTFPYLIDETQDITRAYGAKATPHVYVLQKTAAGNVVKYIGAIDDDTENTKADKVKYVEGAVNALLSGKQPQVTATKAIGCSIKWKKSA</sequence>
<protein>
    <submittedName>
        <fullName evidence="3">Thioredoxin family protein</fullName>
    </submittedName>
</protein>
<keyword evidence="4" id="KW-1185">Reference proteome</keyword>
<feature type="chain" id="PRO_5037058493" evidence="1">
    <location>
        <begin position="19"/>
        <end position="203"/>
    </location>
</feature>
<reference evidence="3" key="2">
    <citation type="submission" date="2020-09" db="EMBL/GenBank/DDBJ databases">
        <authorList>
            <person name="Sun Q."/>
            <person name="Sedlacek I."/>
        </authorList>
    </citation>
    <scope>NUCLEOTIDE SEQUENCE</scope>
    <source>
        <strain evidence="3">CCM 8711</strain>
    </source>
</reference>
<dbReference type="InterPro" id="IPR013766">
    <property type="entry name" value="Thioredoxin_domain"/>
</dbReference>
<proteinExistence type="predicted"/>
<evidence type="ECO:0000313" key="3">
    <source>
        <dbReference type="EMBL" id="GGI48816.1"/>
    </source>
</evidence>
<organism evidence="3 4">
    <name type="scientific">Mucilaginibacter galii</name>
    <dbReference type="NCBI Taxonomy" id="2005073"/>
    <lineage>
        <taxon>Bacteria</taxon>
        <taxon>Pseudomonadati</taxon>
        <taxon>Bacteroidota</taxon>
        <taxon>Sphingobacteriia</taxon>
        <taxon>Sphingobacteriales</taxon>
        <taxon>Sphingobacteriaceae</taxon>
        <taxon>Mucilaginibacter</taxon>
    </lineage>
</organism>
<dbReference type="InterPro" id="IPR047262">
    <property type="entry name" value="PRX-like1"/>
</dbReference>
<dbReference type="GO" id="GO:0016491">
    <property type="term" value="F:oxidoreductase activity"/>
    <property type="evidence" value="ECO:0007669"/>
    <property type="project" value="InterPro"/>
</dbReference>
<dbReference type="AlphaFoldDB" id="A0A917MZB7"/>
<evidence type="ECO:0000313" key="4">
    <source>
        <dbReference type="Proteomes" id="UP000662074"/>
    </source>
</evidence>
<dbReference type="PANTHER" id="PTHR43640:SF1">
    <property type="entry name" value="THIOREDOXIN-DEPENDENT PEROXIREDOXIN"/>
    <property type="match status" value="1"/>
</dbReference>
<dbReference type="InterPro" id="IPR000866">
    <property type="entry name" value="AhpC/TSA"/>
</dbReference>
<evidence type="ECO:0000259" key="2">
    <source>
        <dbReference type="PROSITE" id="PS51352"/>
    </source>
</evidence>
<dbReference type="CDD" id="cd02969">
    <property type="entry name" value="PRX_like1"/>
    <property type="match status" value="1"/>
</dbReference>
<dbReference type="InterPro" id="IPR036249">
    <property type="entry name" value="Thioredoxin-like_sf"/>
</dbReference>
<dbReference type="GO" id="GO:0016209">
    <property type="term" value="F:antioxidant activity"/>
    <property type="evidence" value="ECO:0007669"/>
    <property type="project" value="InterPro"/>
</dbReference>
<evidence type="ECO:0000256" key="1">
    <source>
        <dbReference type="SAM" id="SignalP"/>
    </source>
</evidence>
<dbReference type="Proteomes" id="UP000662074">
    <property type="component" value="Unassembled WGS sequence"/>
</dbReference>
<accession>A0A917MZB7</accession>
<gene>
    <name evidence="3" type="ORF">GCM10011425_00280</name>
</gene>
<dbReference type="EMBL" id="BMDO01000001">
    <property type="protein sequence ID" value="GGI48816.1"/>
    <property type="molecule type" value="Genomic_DNA"/>
</dbReference>
<keyword evidence="1" id="KW-0732">Signal</keyword>
<feature type="signal peptide" evidence="1">
    <location>
        <begin position="1"/>
        <end position="18"/>
    </location>
</feature>
<feature type="domain" description="Thioredoxin" evidence="2">
    <location>
        <begin position="24"/>
        <end position="181"/>
    </location>
</feature>
<dbReference type="Pfam" id="PF00578">
    <property type="entry name" value="AhpC-TSA"/>
    <property type="match status" value="1"/>
</dbReference>
<dbReference type="PROSITE" id="PS51352">
    <property type="entry name" value="THIOREDOXIN_2"/>
    <property type="match status" value="1"/>
</dbReference>
<name>A0A917MZB7_9SPHI</name>